<gene>
    <name evidence="2" type="ORF">SMTD_LOCUS2969</name>
</gene>
<proteinExistence type="predicted"/>
<dbReference type="STRING" id="31246.A0A183NLI4"/>
<accession>A0A183NLI4</accession>
<feature type="region of interest" description="Disordered" evidence="1">
    <location>
        <begin position="29"/>
        <end position="61"/>
    </location>
</feature>
<protein>
    <submittedName>
        <fullName evidence="2">Uncharacterized protein</fullName>
    </submittedName>
</protein>
<reference evidence="2 3" key="1">
    <citation type="submission" date="2018-11" db="EMBL/GenBank/DDBJ databases">
        <authorList>
            <consortium name="Pathogen Informatics"/>
        </authorList>
    </citation>
    <scope>NUCLEOTIDE SEQUENCE [LARGE SCALE GENOMIC DNA]</scope>
    <source>
        <strain>Denwood</strain>
        <strain evidence="3">Zambia</strain>
    </source>
</reference>
<evidence type="ECO:0000256" key="1">
    <source>
        <dbReference type="SAM" id="MobiDB-lite"/>
    </source>
</evidence>
<evidence type="ECO:0000313" key="2">
    <source>
        <dbReference type="EMBL" id="VDO90864.1"/>
    </source>
</evidence>
<feature type="compositionally biased region" description="Polar residues" evidence="1">
    <location>
        <begin position="29"/>
        <end position="40"/>
    </location>
</feature>
<dbReference type="AlphaFoldDB" id="A0A183NLI4"/>
<name>A0A183NLI4_9TREM</name>
<dbReference type="EMBL" id="UZAL01004687">
    <property type="protein sequence ID" value="VDO90864.1"/>
    <property type="molecule type" value="Genomic_DNA"/>
</dbReference>
<feature type="non-terminal residue" evidence="2">
    <location>
        <position position="143"/>
    </location>
</feature>
<dbReference type="Proteomes" id="UP000269396">
    <property type="component" value="Unassembled WGS sequence"/>
</dbReference>
<keyword evidence="3" id="KW-1185">Reference proteome</keyword>
<feature type="compositionally biased region" description="Low complexity" evidence="1">
    <location>
        <begin position="45"/>
        <end position="61"/>
    </location>
</feature>
<organism evidence="2 3">
    <name type="scientific">Schistosoma mattheei</name>
    <dbReference type="NCBI Taxonomy" id="31246"/>
    <lineage>
        <taxon>Eukaryota</taxon>
        <taxon>Metazoa</taxon>
        <taxon>Spiralia</taxon>
        <taxon>Lophotrochozoa</taxon>
        <taxon>Platyhelminthes</taxon>
        <taxon>Trematoda</taxon>
        <taxon>Digenea</taxon>
        <taxon>Strigeidida</taxon>
        <taxon>Schistosomatoidea</taxon>
        <taxon>Schistosomatidae</taxon>
        <taxon>Schistosoma</taxon>
    </lineage>
</organism>
<sequence length="143" mass="15094">MKLGEYSIYILVTTILIIARINKNVQASKTKTHTQQNNSDKLPPQLSGRRNGSLSGLSGQNGPPIHIILNASGPGFDYPPRLSGRRNGSLSGLSGQNGPPIHIILNASGPGFDYPPRLSGRRNGSLSGLSGQNGPPIHIILNA</sequence>
<evidence type="ECO:0000313" key="3">
    <source>
        <dbReference type="Proteomes" id="UP000269396"/>
    </source>
</evidence>